<evidence type="ECO:0000256" key="11">
    <source>
        <dbReference type="RuleBase" id="RU363112"/>
    </source>
</evidence>
<evidence type="ECO:0000256" key="6">
    <source>
        <dbReference type="ARBA" id="ARBA00022679"/>
    </source>
</evidence>
<keyword evidence="5 11" id="KW-0328">Glycosyltransferase</keyword>
<accession>A0A2C9UFJ6</accession>
<proteinExistence type="inferred from homology"/>
<protein>
    <recommendedName>
        <fullName evidence="11">GPI mannosyltransferase 2</fullName>
        <ecNumber evidence="11">2.4.1.-</ecNumber>
    </recommendedName>
</protein>
<comment type="pathway">
    <text evidence="2 11">Glycolipid biosynthesis; glycosylphosphatidylinositol-anchor biosynthesis.</text>
</comment>
<keyword evidence="4 11" id="KW-0337">GPI-anchor biosynthesis</keyword>
<name>A0A2C9UFJ6_MANES</name>
<evidence type="ECO:0000256" key="8">
    <source>
        <dbReference type="ARBA" id="ARBA00022824"/>
    </source>
</evidence>
<dbReference type="Pfam" id="PF04188">
    <property type="entry name" value="Mannosyl_trans2"/>
    <property type="match status" value="1"/>
</dbReference>
<organism evidence="12">
    <name type="scientific">Manihot esculenta</name>
    <name type="common">Cassava</name>
    <name type="synonym">Jatropha manihot</name>
    <dbReference type="NCBI Taxonomy" id="3983"/>
    <lineage>
        <taxon>Eukaryota</taxon>
        <taxon>Viridiplantae</taxon>
        <taxon>Streptophyta</taxon>
        <taxon>Embryophyta</taxon>
        <taxon>Tracheophyta</taxon>
        <taxon>Spermatophyta</taxon>
        <taxon>Magnoliopsida</taxon>
        <taxon>eudicotyledons</taxon>
        <taxon>Gunneridae</taxon>
        <taxon>Pentapetalae</taxon>
        <taxon>rosids</taxon>
        <taxon>fabids</taxon>
        <taxon>Malpighiales</taxon>
        <taxon>Euphorbiaceae</taxon>
        <taxon>Crotonoideae</taxon>
        <taxon>Manihoteae</taxon>
        <taxon>Manihot</taxon>
    </lineage>
</organism>
<evidence type="ECO:0000256" key="7">
    <source>
        <dbReference type="ARBA" id="ARBA00022692"/>
    </source>
</evidence>
<reference evidence="12" key="1">
    <citation type="submission" date="2016-02" db="EMBL/GenBank/DDBJ databases">
        <title>WGS assembly of Manihot esculenta.</title>
        <authorList>
            <person name="Bredeson J.V."/>
            <person name="Prochnik S.E."/>
            <person name="Lyons J.B."/>
            <person name="Schmutz J."/>
            <person name="Grimwood J."/>
            <person name="Vrebalov J."/>
            <person name="Bart R.S."/>
            <person name="Amuge T."/>
            <person name="Ferguson M.E."/>
            <person name="Green R."/>
            <person name="Putnam N."/>
            <person name="Stites J."/>
            <person name="Rounsley S."/>
            <person name="Rokhsar D.S."/>
        </authorList>
    </citation>
    <scope>NUCLEOTIDE SEQUENCE [LARGE SCALE GENOMIC DNA]</scope>
    <source>
        <tissue evidence="12">Leaf</tissue>
    </source>
</reference>
<keyword evidence="10 11" id="KW-0472">Membrane</keyword>
<dbReference type="STRING" id="3983.A0A2C9UFJ6"/>
<dbReference type="GO" id="GO:0004376">
    <property type="term" value="F:GPI mannosyltransferase activity"/>
    <property type="evidence" value="ECO:0007669"/>
    <property type="project" value="InterPro"/>
</dbReference>
<evidence type="ECO:0000256" key="4">
    <source>
        <dbReference type="ARBA" id="ARBA00022502"/>
    </source>
</evidence>
<evidence type="ECO:0000256" key="5">
    <source>
        <dbReference type="ARBA" id="ARBA00022676"/>
    </source>
</evidence>
<dbReference type="GO" id="GO:0006506">
    <property type="term" value="P:GPI anchor biosynthetic process"/>
    <property type="evidence" value="ECO:0007669"/>
    <property type="project" value="UniProtKB-UniPathway"/>
</dbReference>
<gene>
    <name evidence="12" type="ORF">MANES_15G132000</name>
</gene>
<comment type="caution">
    <text evidence="11">Lacks conserved residue(s) required for the propagation of feature annotation.</text>
</comment>
<comment type="similarity">
    <text evidence="3 11">Belongs to the PIGV family.</text>
</comment>
<evidence type="ECO:0000256" key="2">
    <source>
        <dbReference type="ARBA" id="ARBA00004687"/>
    </source>
</evidence>
<evidence type="ECO:0000256" key="10">
    <source>
        <dbReference type="ARBA" id="ARBA00023136"/>
    </source>
</evidence>
<keyword evidence="8 11" id="KW-0256">Endoplasmic reticulum</keyword>
<dbReference type="InterPro" id="IPR007315">
    <property type="entry name" value="PIG-V/Gpi18"/>
</dbReference>
<dbReference type="EMBL" id="CM004401">
    <property type="protein sequence ID" value="OAY29271.1"/>
    <property type="molecule type" value="Genomic_DNA"/>
</dbReference>
<dbReference type="GO" id="GO:0005789">
    <property type="term" value="C:endoplasmic reticulum membrane"/>
    <property type="evidence" value="ECO:0007669"/>
    <property type="project" value="UniProtKB-SubCell"/>
</dbReference>
<dbReference type="AlphaFoldDB" id="A0A2C9UFJ6"/>
<evidence type="ECO:0000256" key="9">
    <source>
        <dbReference type="ARBA" id="ARBA00022989"/>
    </source>
</evidence>
<dbReference type="PANTHER" id="PTHR12468">
    <property type="entry name" value="GPI MANNOSYLTRANSFERASE 2"/>
    <property type="match status" value="1"/>
</dbReference>
<feature type="transmembrane region" description="Helical" evidence="11">
    <location>
        <begin position="45"/>
        <end position="62"/>
    </location>
</feature>
<sequence>MEITDEHAVAVSRIEEEECGERCRSVAFRRINVILKDPEAALRPSILFCFNPDYIFLFINIFREFAFSIHLGGLYYLISAASNIAVLWFVLSGCARSNGGLVLKIII</sequence>
<comment type="subcellular location">
    <subcellularLocation>
        <location evidence="1 11">Endoplasmic reticulum membrane</location>
        <topology evidence="1 11">Multi-pass membrane protein</topology>
    </subcellularLocation>
</comment>
<dbReference type="UniPathway" id="UPA00196"/>
<comment type="function">
    <text evidence="11">Mannosyltransferase involved in glycosylphosphatidylinositol-anchor biosynthesis.</text>
</comment>
<keyword evidence="7 11" id="KW-0812">Transmembrane</keyword>
<keyword evidence="9 11" id="KW-1133">Transmembrane helix</keyword>
<evidence type="ECO:0000313" key="12">
    <source>
        <dbReference type="EMBL" id="OAY29271.1"/>
    </source>
</evidence>
<evidence type="ECO:0000256" key="3">
    <source>
        <dbReference type="ARBA" id="ARBA00008698"/>
    </source>
</evidence>
<dbReference type="PANTHER" id="PTHR12468:SF2">
    <property type="entry name" value="GPI MANNOSYLTRANSFERASE 2"/>
    <property type="match status" value="1"/>
</dbReference>
<dbReference type="EC" id="2.4.1.-" evidence="11"/>
<dbReference type="GO" id="GO:0000009">
    <property type="term" value="F:alpha-1,6-mannosyltransferase activity"/>
    <property type="evidence" value="ECO:0007669"/>
    <property type="project" value="InterPro"/>
</dbReference>
<keyword evidence="6 11" id="KW-0808">Transferase</keyword>
<feature type="transmembrane region" description="Helical" evidence="11">
    <location>
        <begin position="74"/>
        <end position="91"/>
    </location>
</feature>
<evidence type="ECO:0000256" key="1">
    <source>
        <dbReference type="ARBA" id="ARBA00004477"/>
    </source>
</evidence>